<feature type="transmembrane region" description="Helical" evidence="7">
    <location>
        <begin position="669"/>
        <end position="694"/>
    </location>
</feature>
<dbReference type="GO" id="GO:0015179">
    <property type="term" value="F:L-amino acid transmembrane transporter activity"/>
    <property type="evidence" value="ECO:0007669"/>
    <property type="project" value="TreeGrafter"/>
</dbReference>
<evidence type="ECO:0000256" key="4">
    <source>
        <dbReference type="ARBA" id="ARBA00022989"/>
    </source>
</evidence>
<feature type="compositionally biased region" description="Basic and acidic residues" evidence="6">
    <location>
        <begin position="146"/>
        <end position="166"/>
    </location>
</feature>
<gene>
    <name evidence="9" type="ORF">D0862_00703</name>
</gene>
<keyword evidence="4 7" id="KW-1133">Transmembrane helix</keyword>
<feature type="domain" description="Amino acid transporter transmembrane" evidence="8">
    <location>
        <begin position="199"/>
        <end position="361"/>
    </location>
</feature>
<feature type="transmembrane region" description="Helical" evidence="7">
    <location>
        <begin position="204"/>
        <end position="225"/>
    </location>
</feature>
<feature type="transmembrane region" description="Helical" evidence="7">
    <location>
        <begin position="337"/>
        <end position="358"/>
    </location>
</feature>
<evidence type="ECO:0000256" key="2">
    <source>
        <dbReference type="ARBA" id="ARBA00008066"/>
    </source>
</evidence>
<sequence length="717" mass="79267">HAVLKLSSPSPLASSTVIQSPDHYSPLPSQPLTMAGVIPGNKIYGDMSTADAVRAMSLDANNAKVAAAVDDVATGQVNNIRQRTWGLAARVDPSVSFEEYIYWAEIEREIEAEENKKFKAARGPRTLTNIIKSRFSTGKQPPSESSEDKERRERAVQPLDEAKRPENTQMQVIEPSASSDPVRVTDEEWRTAARALRTASWSTIFYLVTTDILGWSSCPFVFATVGYGAGVALYVVFGLFAGFSGYCIWRVFLGLDSSRYPMLSFGDTYFRIYGPKARHFINVTQSIQQFFTVAVLVLGCSTTIAQVNKEQLCFIVVMIIVMAIGMVFGSIRSLQRLGWLCNLSVWLNIICFIIIMYASANNPIDYQVVTKSTLIKTIEPIRTFASRPPAQYQQQATGFASQFNAVDSMVCKFILRQRSSLSSFKLTDWADAYSGALLFVAFLGEMRNPWDFWKGLFLAQGFICFVYILFGVFVYSNFGQYSASNVGNVRPYWPSSNMLADPADALQQVIQPFGLQTAQNILALLTSFFAIFLYFSTDVPYCDLAVTMLTSGLDIGMKTVYLEVFQEIFNFPAITTRKGQWCWYALGPVYWILAFVVAAAVPNLNGIVNLVGGLFGLNFTYSLPGIMFVGYLVQRGASLPGEGFDPVTGQTTRHDSGMKLWVRGYKKHFFINTFTTLYFLAGLACSGMGTWAAIEGLIQVFGPGGTVATSFGCAVPV</sequence>
<feature type="region of interest" description="Disordered" evidence="6">
    <location>
        <begin position="133"/>
        <end position="166"/>
    </location>
</feature>
<feature type="non-terminal residue" evidence="9">
    <location>
        <position position="1"/>
    </location>
</feature>
<keyword evidence="5 7" id="KW-0472">Membrane</keyword>
<evidence type="ECO:0000256" key="6">
    <source>
        <dbReference type="SAM" id="MobiDB-lite"/>
    </source>
</evidence>
<organism evidence="9 10">
    <name type="scientific">Hortaea werneckii</name>
    <name type="common">Black yeast</name>
    <name type="synonym">Cladosporium werneckii</name>
    <dbReference type="NCBI Taxonomy" id="91943"/>
    <lineage>
        <taxon>Eukaryota</taxon>
        <taxon>Fungi</taxon>
        <taxon>Dikarya</taxon>
        <taxon>Ascomycota</taxon>
        <taxon>Pezizomycotina</taxon>
        <taxon>Dothideomycetes</taxon>
        <taxon>Dothideomycetidae</taxon>
        <taxon>Mycosphaerellales</taxon>
        <taxon>Teratosphaeriaceae</taxon>
        <taxon>Hortaea</taxon>
    </lineage>
</organism>
<feature type="compositionally biased region" description="Polar residues" evidence="6">
    <location>
        <begin position="133"/>
        <end position="142"/>
    </location>
</feature>
<name>A0A3M7HXD4_HORWE</name>
<proteinExistence type="inferred from homology"/>
<feature type="domain" description="Amino acid transporter transmembrane" evidence="8">
    <location>
        <begin position="432"/>
        <end position="627"/>
    </location>
</feature>
<evidence type="ECO:0000256" key="3">
    <source>
        <dbReference type="ARBA" id="ARBA00022692"/>
    </source>
</evidence>
<reference evidence="9 10" key="1">
    <citation type="journal article" date="2018" name="BMC Genomics">
        <title>Genomic evidence for intraspecific hybridization in a clonal and extremely halotolerant yeast.</title>
        <authorList>
            <person name="Gostincar C."/>
            <person name="Stajich J.E."/>
            <person name="Zupancic J."/>
            <person name="Zalar P."/>
            <person name="Gunde-Cimerman N."/>
        </authorList>
    </citation>
    <scope>NUCLEOTIDE SEQUENCE [LARGE SCALE GENOMIC DNA]</scope>
    <source>
        <strain evidence="9 10">EXF-171</strain>
    </source>
</reference>
<feature type="transmembrane region" description="Helical" evidence="7">
    <location>
        <begin position="312"/>
        <end position="331"/>
    </location>
</feature>
<evidence type="ECO:0000313" key="10">
    <source>
        <dbReference type="Proteomes" id="UP000281468"/>
    </source>
</evidence>
<evidence type="ECO:0000259" key="8">
    <source>
        <dbReference type="Pfam" id="PF01490"/>
    </source>
</evidence>
<dbReference type="InterPro" id="IPR013057">
    <property type="entry name" value="AA_transpt_TM"/>
</dbReference>
<dbReference type="PANTHER" id="PTHR22950:SF461">
    <property type="entry name" value="AMINO ACID TRANSPORTER TRANSMEMBRANE DOMAIN-CONTAINING PROTEIN"/>
    <property type="match status" value="1"/>
</dbReference>
<dbReference type="EMBL" id="QWIQ01000009">
    <property type="protein sequence ID" value="RMZ17775.1"/>
    <property type="molecule type" value="Genomic_DNA"/>
</dbReference>
<feature type="transmembrane region" description="Helical" evidence="7">
    <location>
        <begin position="456"/>
        <end position="475"/>
    </location>
</feature>
<dbReference type="Pfam" id="PF01490">
    <property type="entry name" value="Aa_trans"/>
    <property type="match status" value="2"/>
</dbReference>
<feature type="transmembrane region" description="Helical" evidence="7">
    <location>
        <begin position="231"/>
        <end position="253"/>
    </location>
</feature>
<dbReference type="Proteomes" id="UP000281468">
    <property type="component" value="Unassembled WGS sequence"/>
</dbReference>
<dbReference type="GO" id="GO:0016020">
    <property type="term" value="C:membrane"/>
    <property type="evidence" value="ECO:0007669"/>
    <property type="project" value="UniProtKB-SubCell"/>
</dbReference>
<dbReference type="PANTHER" id="PTHR22950">
    <property type="entry name" value="AMINO ACID TRANSPORTER"/>
    <property type="match status" value="1"/>
</dbReference>
<evidence type="ECO:0000313" key="9">
    <source>
        <dbReference type="EMBL" id="RMZ17775.1"/>
    </source>
</evidence>
<dbReference type="VEuPathDB" id="FungiDB:BTJ68_07793"/>
<evidence type="ECO:0000256" key="5">
    <source>
        <dbReference type="ARBA" id="ARBA00023136"/>
    </source>
</evidence>
<feature type="transmembrane region" description="Helical" evidence="7">
    <location>
        <begin position="581"/>
        <end position="601"/>
    </location>
</feature>
<protein>
    <recommendedName>
        <fullName evidence="8">Amino acid transporter transmembrane domain-containing protein</fullName>
    </recommendedName>
</protein>
<evidence type="ECO:0000256" key="1">
    <source>
        <dbReference type="ARBA" id="ARBA00004141"/>
    </source>
</evidence>
<evidence type="ECO:0000256" key="7">
    <source>
        <dbReference type="SAM" id="Phobius"/>
    </source>
</evidence>
<comment type="caution">
    <text evidence="9">The sequence shown here is derived from an EMBL/GenBank/DDBJ whole genome shotgun (WGS) entry which is preliminary data.</text>
</comment>
<accession>A0A3M7HXD4</accession>
<keyword evidence="3 7" id="KW-0812">Transmembrane</keyword>
<comment type="similarity">
    <text evidence="2">Belongs to the amino acid/polyamine transporter 2 family.</text>
</comment>
<feature type="transmembrane region" description="Helical" evidence="7">
    <location>
        <begin position="607"/>
        <end position="633"/>
    </location>
</feature>
<dbReference type="AlphaFoldDB" id="A0A3M7HXD4"/>
<comment type="subcellular location">
    <subcellularLocation>
        <location evidence="1">Membrane</location>
        <topology evidence="1">Multi-pass membrane protein</topology>
    </subcellularLocation>
</comment>